<protein>
    <submittedName>
        <fullName evidence="1">Uncharacterized protein</fullName>
    </submittedName>
</protein>
<gene>
    <name evidence="1" type="ORF">AS180_19420</name>
</gene>
<dbReference type="Proteomes" id="UP000053681">
    <property type="component" value="Unassembled WGS sequence"/>
</dbReference>
<organism evidence="1 2">
    <name type="scientific">Priestia veravalensis</name>
    <dbReference type="NCBI Taxonomy" id="1414648"/>
    <lineage>
        <taxon>Bacteria</taxon>
        <taxon>Bacillati</taxon>
        <taxon>Bacillota</taxon>
        <taxon>Bacilli</taxon>
        <taxon>Bacillales</taxon>
        <taxon>Bacillaceae</taxon>
        <taxon>Priestia</taxon>
    </lineage>
</organism>
<accession>A0A0V8JGZ4</accession>
<evidence type="ECO:0000313" key="2">
    <source>
        <dbReference type="Proteomes" id="UP000053681"/>
    </source>
</evidence>
<sequence>MNKKEKAKFSFKMNILFIVVFLLFTTLIIRLFFVQIVNGEAYQKGVASGKCGFTTLRKCYLLKKPIFISRNRLF</sequence>
<evidence type="ECO:0000313" key="1">
    <source>
        <dbReference type="EMBL" id="KSU86305.1"/>
    </source>
</evidence>
<comment type="caution">
    <text evidence="1">The sequence shown here is derived from an EMBL/GenBank/DDBJ whole genome shotgun (WGS) entry which is preliminary data.</text>
</comment>
<dbReference type="AlphaFoldDB" id="A0A0V8JGZ4"/>
<reference evidence="1 2" key="1">
    <citation type="submission" date="2015-11" db="EMBL/GenBank/DDBJ databases">
        <title>Bacillus caseinolyticus sp nov.</title>
        <authorList>
            <person name="Dastager S.G."/>
            <person name="Mawlankar R."/>
        </authorList>
    </citation>
    <scope>NUCLEOTIDE SEQUENCE [LARGE SCALE GENOMIC DNA]</scope>
    <source>
        <strain evidence="1 2">SGD-V-76</strain>
    </source>
</reference>
<name>A0A0V8JGZ4_9BACI</name>
<proteinExistence type="predicted"/>
<keyword evidence="2" id="KW-1185">Reference proteome</keyword>
<dbReference type="EMBL" id="LNQP01000095">
    <property type="protein sequence ID" value="KSU86305.1"/>
    <property type="molecule type" value="Genomic_DNA"/>
</dbReference>